<dbReference type="Proteomes" id="UP000006753">
    <property type="component" value="Unassembled WGS sequence"/>
</dbReference>
<dbReference type="InParanoid" id="K1XT58"/>
<feature type="region of interest" description="Disordered" evidence="9">
    <location>
        <begin position="92"/>
        <end position="154"/>
    </location>
</feature>
<keyword evidence="3" id="KW-0479">Metal-binding</keyword>
<keyword evidence="2 10" id="KW-0812">Transmembrane</keyword>
<evidence type="ECO:0000256" key="6">
    <source>
        <dbReference type="ARBA" id="ARBA00022989"/>
    </source>
</evidence>
<evidence type="ECO:0000256" key="10">
    <source>
        <dbReference type="SAM" id="Phobius"/>
    </source>
</evidence>
<evidence type="ECO:0000256" key="2">
    <source>
        <dbReference type="ARBA" id="ARBA00022692"/>
    </source>
</evidence>
<name>K1XT58_MARBU</name>
<dbReference type="GO" id="GO:0016020">
    <property type="term" value="C:membrane"/>
    <property type="evidence" value="ECO:0007669"/>
    <property type="project" value="UniProtKB-SubCell"/>
</dbReference>
<dbReference type="GeneID" id="18762207"/>
<feature type="region of interest" description="Disordered" evidence="9">
    <location>
        <begin position="325"/>
        <end position="365"/>
    </location>
</feature>
<dbReference type="SMART" id="SM00184">
    <property type="entry name" value="RING"/>
    <property type="match status" value="1"/>
</dbReference>
<reference evidence="12" key="1">
    <citation type="journal article" date="2012" name="BMC Genomics">
        <title>Sequencing the genome of Marssonina brunnea reveals fungus-poplar co-evolution.</title>
        <authorList>
            <person name="Zhu S."/>
            <person name="Cao Y.-Z."/>
            <person name="Jiang C."/>
            <person name="Tan B.-Y."/>
            <person name="Wang Z."/>
            <person name="Feng S."/>
            <person name="Zhang L."/>
            <person name="Su X.-H."/>
            <person name="Brejova B."/>
            <person name="Vinar T."/>
            <person name="Xu M."/>
            <person name="Wang M.-X."/>
            <person name="Zhang S.-G."/>
            <person name="Huang M.-R."/>
            <person name="Wu R."/>
            <person name="Zhou Y."/>
        </authorList>
    </citation>
    <scope>NUCLEOTIDE SEQUENCE [LARGE SCALE GENOMIC DNA]</scope>
    <source>
        <strain evidence="12">MB_m1</strain>
    </source>
</reference>
<evidence type="ECO:0000256" key="4">
    <source>
        <dbReference type="ARBA" id="ARBA00022771"/>
    </source>
</evidence>
<evidence type="ECO:0000313" key="13">
    <source>
        <dbReference type="Proteomes" id="UP000006753"/>
    </source>
</evidence>
<evidence type="ECO:0000259" key="11">
    <source>
        <dbReference type="PROSITE" id="PS50089"/>
    </source>
</evidence>
<evidence type="ECO:0000256" key="8">
    <source>
        <dbReference type="PROSITE-ProRule" id="PRU00175"/>
    </source>
</evidence>
<dbReference type="HOGENOM" id="CLU_758818_0_0_1"/>
<dbReference type="PANTHER" id="PTHR46539:SF1">
    <property type="entry name" value="E3 UBIQUITIN-PROTEIN LIGASE ATL42"/>
    <property type="match status" value="1"/>
</dbReference>
<dbReference type="eggNOG" id="KOG0800">
    <property type="taxonomic scope" value="Eukaryota"/>
</dbReference>
<evidence type="ECO:0000256" key="7">
    <source>
        <dbReference type="ARBA" id="ARBA00023136"/>
    </source>
</evidence>
<evidence type="ECO:0000256" key="3">
    <source>
        <dbReference type="ARBA" id="ARBA00022723"/>
    </source>
</evidence>
<dbReference type="OrthoDB" id="8062037at2759"/>
<dbReference type="PANTHER" id="PTHR46539">
    <property type="entry name" value="E3 UBIQUITIN-PROTEIN LIGASE ATL42"/>
    <property type="match status" value="1"/>
</dbReference>
<dbReference type="KEGG" id="mbe:MBM_06272"/>
<gene>
    <name evidence="12" type="ORF">MBM_06272</name>
</gene>
<dbReference type="Gene3D" id="3.30.40.10">
    <property type="entry name" value="Zinc/RING finger domain, C3HC4 (zinc finger)"/>
    <property type="match status" value="1"/>
</dbReference>
<feature type="compositionally biased region" description="Basic and acidic residues" evidence="9">
    <location>
        <begin position="93"/>
        <end position="104"/>
    </location>
</feature>
<dbReference type="GO" id="GO:0008270">
    <property type="term" value="F:zinc ion binding"/>
    <property type="evidence" value="ECO:0007669"/>
    <property type="project" value="UniProtKB-KW"/>
</dbReference>
<dbReference type="InterPro" id="IPR001841">
    <property type="entry name" value="Znf_RING"/>
</dbReference>
<keyword evidence="7 10" id="KW-0472">Membrane</keyword>
<dbReference type="PROSITE" id="PS50089">
    <property type="entry name" value="ZF_RING_2"/>
    <property type="match status" value="1"/>
</dbReference>
<proteinExistence type="predicted"/>
<keyword evidence="5" id="KW-0862">Zinc</keyword>
<dbReference type="EMBL" id="JH921441">
    <property type="protein sequence ID" value="EKD15644.1"/>
    <property type="molecule type" value="Genomic_DNA"/>
</dbReference>
<feature type="domain" description="RING-type" evidence="11">
    <location>
        <begin position="183"/>
        <end position="225"/>
    </location>
</feature>
<dbReference type="InterPro" id="IPR013083">
    <property type="entry name" value="Znf_RING/FYVE/PHD"/>
</dbReference>
<comment type="subcellular location">
    <subcellularLocation>
        <location evidence="1">Membrane</location>
    </subcellularLocation>
</comment>
<dbReference type="SUPFAM" id="SSF57850">
    <property type="entry name" value="RING/U-box"/>
    <property type="match status" value="1"/>
</dbReference>
<evidence type="ECO:0000256" key="1">
    <source>
        <dbReference type="ARBA" id="ARBA00004370"/>
    </source>
</evidence>
<evidence type="ECO:0000256" key="5">
    <source>
        <dbReference type="ARBA" id="ARBA00022833"/>
    </source>
</evidence>
<organism evidence="12 13">
    <name type="scientific">Marssonina brunnea f. sp. multigermtubi (strain MB_m1)</name>
    <name type="common">Marssonina leaf spot fungus</name>
    <dbReference type="NCBI Taxonomy" id="1072389"/>
    <lineage>
        <taxon>Eukaryota</taxon>
        <taxon>Fungi</taxon>
        <taxon>Dikarya</taxon>
        <taxon>Ascomycota</taxon>
        <taxon>Pezizomycotina</taxon>
        <taxon>Leotiomycetes</taxon>
        <taxon>Helotiales</taxon>
        <taxon>Drepanopezizaceae</taxon>
        <taxon>Drepanopeziza</taxon>
    </lineage>
</organism>
<keyword evidence="4 8" id="KW-0863">Zinc-finger</keyword>
<evidence type="ECO:0000313" key="12">
    <source>
        <dbReference type="EMBL" id="EKD15644.1"/>
    </source>
</evidence>
<keyword evidence="6 10" id="KW-1133">Transmembrane helix</keyword>
<feature type="compositionally biased region" description="Low complexity" evidence="9">
    <location>
        <begin position="138"/>
        <end position="147"/>
    </location>
</feature>
<dbReference type="RefSeq" id="XP_007294161.1">
    <property type="nucleotide sequence ID" value="XM_007294099.1"/>
</dbReference>
<protein>
    <submittedName>
        <fullName evidence="12">RING finger domain protein</fullName>
    </submittedName>
</protein>
<evidence type="ECO:0000256" key="9">
    <source>
        <dbReference type="SAM" id="MobiDB-lite"/>
    </source>
</evidence>
<dbReference type="CDD" id="cd16454">
    <property type="entry name" value="RING-H2_PA-TM-RING"/>
    <property type="match status" value="1"/>
</dbReference>
<keyword evidence="13" id="KW-1185">Reference proteome</keyword>
<feature type="region of interest" description="Disordered" evidence="9">
    <location>
        <begin position="230"/>
        <end position="301"/>
    </location>
</feature>
<accession>K1XT58</accession>
<feature type="transmembrane region" description="Helical" evidence="10">
    <location>
        <begin position="20"/>
        <end position="46"/>
    </location>
</feature>
<dbReference type="Pfam" id="PF13639">
    <property type="entry name" value="zf-RING_2"/>
    <property type="match status" value="1"/>
</dbReference>
<feature type="compositionally biased region" description="Low complexity" evidence="9">
    <location>
        <begin position="236"/>
        <end position="261"/>
    </location>
</feature>
<dbReference type="AlphaFoldDB" id="K1XT58"/>
<sequence>MSSQPTPSALPDAGPQTPRFTTLAIVIFFSITGLLVLFFLVGLSIACTRARRHPERYGPRAAAPGRVRQTRNKGLAMAVLESIPIVRFGVKTETSEKDVQKDAELGEAGLGEDVSGTTRNNPHGKGDTIDDDDDDNHNSSNHNNKNNSSDRTEAEDIAADKIIPEIRHPVKEEPEQRQPGFECAICIADFVENEEVRLLPCSHTFHPACVDPWLLNVSGTCPICRYELEPGSSSNPPSDSTSPPDAAAAAATTTTTTTTTPTPAPPDRETNTSNSHDNPAAPPDATPAAATSLVPPPSDRRMSIRARLREIRGTSHSGPEYISALRRLYQEHEQRRHSASSSRRSSHSAPRRPSETVMGGALTVG</sequence>